<feature type="non-terminal residue" evidence="5">
    <location>
        <position position="1"/>
    </location>
</feature>
<feature type="transmembrane region" description="Helical" evidence="4">
    <location>
        <begin position="310"/>
        <end position="329"/>
    </location>
</feature>
<evidence type="ECO:0000256" key="4">
    <source>
        <dbReference type="SAM" id="Phobius"/>
    </source>
</evidence>
<feature type="compositionally biased region" description="Basic and acidic residues" evidence="3">
    <location>
        <begin position="169"/>
        <end position="190"/>
    </location>
</feature>
<dbReference type="Gene3D" id="1.25.40.10">
    <property type="entry name" value="Tetratricopeptide repeat domain"/>
    <property type="match status" value="1"/>
</dbReference>
<dbReference type="EMBL" id="BARS01008253">
    <property type="protein sequence ID" value="GAF76090.1"/>
    <property type="molecule type" value="Genomic_DNA"/>
</dbReference>
<keyword evidence="4" id="KW-1133">Transmembrane helix</keyword>
<comment type="caution">
    <text evidence="5">The sequence shown here is derived from an EMBL/GenBank/DDBJ whole genome shotgun (WGS) entry which is preliminary data.</text>
</comment>
<dbReference type="SUPFAM" id="SSF48452">
    <property type="entry name" value="TPR-like"/>
    <property type="match status" value="2"/>
</dbReference>
<organism evidence="5">
    <name type="scientific">marine sediment metagenome</name>
    <dbReference type="NCBI Taxonomy" id="412755"/>
    <lineage>
        <taxon>unclassified sequences</taxon>
        <taxon>metagenomes</taxon>
        <taxon>ecological metagenomes</taxon>
    </lineage>
</organism>
<name>X0TJ25_9ZZZZ</name>
<dbReference type="PANTHER" id="PTHR45641:SF19">
    <property type="entry name" value="NEPHROCYSTIN-3"/>
    <property type="match status" value="1"/>
</dbReference>
<evidence type="ECO:0000256" key="3">
    <source>
        <dbReference type="SAM" id="MobiDB-lite"/>
    </source>
</evidence>
<proteinExistence type="predicted"/>
<feature type="compositionally biased region" description="Basic and acidic residues" evidence="3">
    <location>
        <begin position="214"/>
        <end position="231"/>
    </location>
</feature>
<dbReference type="Pfam" id="PF13374">
    <property type="entry name" value="TPR_10"/>
    <property type="match status" value="1"/>
</dbReference>
<keyword evidence="4" id="KW-0472">Membrane</keyword>
<gene>
    <name evidence="5" type="ORF">S01H1_15768</name>
</gene>
<dbReference type="InterPro" id="IPR019734">
    <property type="entry name" value="TPR_rpt"/>
</dbReference>
<keyword evidence="1" id="KW-0677">Repeat</keyword>
<keyword evidence="2" id="KW-0802">TPR repeat</keyword>
<dbReference type="InterPro" id="IPR011990">
    <property type="entry name" value="TPR-like_helical_dom_sf"/>
</dbReference>
<keyword evidence="4" id="KW-0812">Transmembrane</keyword>
<evidence type="ECO:0000256" key="1">
    <source>
        <dbReference type="ARBA" id="ARBA00022737"/>
    </source>
</evidence>
<reference evidence="5" key="1">
    <citation type="journal article" date="2014" name="Front. Microbiol.">
        <title>High frequency of phylogenetically diverse reductive dehalogenase-homologous genes in deep subseafloor sedimentary metagenomes.</title>
        <authorList>
            <person name="Kawai M."/>
            <person name="Futagami T."/>
            <person name="Toyoda A."/>
            <person name="Takaki Y."/>
            <person name="Nishi S."/>
            <person name="Hori S."/>
            <person name="Arai W."/>
            <person name="Tsubouchi T."/>
            <person name="Morono Y."/>
            <person name="Uchiyama I."/>
            <person name="Ito T."/>
            <person name="Fujiyama A."/>
            <person name="Inagaki F."/>
            <person name="Takami H."/>
        </authorList>
    </citation>
    <scope>NUCLEOTIDE SEQUENCE</scope>
    <source>
        <strain evidence="5">Expedition CK06-06</strain>
    </source>
</reference>
<feature type="non-terminal residue" evidence="5">
    <location>
        <position position="375"/>
    </location>
</feature>
<evidence type="ECO:0000313" key="5">
    <source>
        <dbReference type="EMBL" id="GAF76090.1"/>
    </source>
</evidence>
<feature type="region of interest" description="Disordered" evidence="3">
    <location>
        <begin position="169"/>
        <end position="250"/>
    </location>
</feature>
<dbReference type="SMART" id="SM00028">
    <property type="entry name" value="TPR"/>
    <property type="match status" value="3"/>
</dbReference>
<evidence type="ECO:0000256" key="2">
    <source>
        <dbReference type="ARBA" id="ARBA00022803"/>
    </source>
</evidence>
<feature type="transmembrane region" description="Helical" evidence="4">
    <location>
        <begin position="256"/>
        <end position="275"/>
    </location>
</feature>
<dbReference type="AlphaFoldDB" id="X0TJ25"/>
<feature type="transmembrane region" description="Helical" evidence="4">
    <location>
        <begin position="335"/>
        <end position="352"/>
    </location>
</feature>
<dbReference type="PANTHER" id="PTHR45641">
    <property type="entry name" value="TETRATRICOPEPTIDE REPEAT PROTEIN (AFU_ORTHOLOGUE AFUA_6G03870)"/>
    <property type="match status" value="1"/>
</dbReference>
<dbReference type="Pfam" id="PF13424">
    <property type="entry name" value="TPR_12"/>
    <property type="match status" value="2"/>
</dbReference>
<feature type="transmembrane region" description="Helical" evidence="4">
    <location>
        <begin position="281"/>
        <end position="298"/>
    </location>
</feature>
<accession>X0TJ25</accession>
<protein>
    <submittedName>
        <fullName evidence="5">Uncharacterized protein</fullName>
    </submittedName>
</protein>
<sequence length="375" mass="42363">GDHSQAESLFERALALAEKTLGPRHPVLAEYQQNLGNFYSRRKRFSEAEPLLKRAHHMKAQSYFPDHYLIADSLSALGNLFSSTNRAAEAQPLLERALRINEKVFGSEHPKMIDPHFDLARCAFVLGNHDQSETHLTRALALAEKVLGPEHPTLLSLLSTAVRFYKQTQKPDKAVEMEARHKAAKERATERAQTPSQLGPFEPERVTTTSRPRVPGDTEAHEHESQPERIPRPRIRVPEPAPVSKSQTDEDERPNFFGFTIFLTPIVLVICHLLWPEIAVLKYATAIVAFFFVFLCLTEFRGRLQGETEFILHYGWMTLTLIPGVTLFWFYGWIAAAWVLGGYAAVCTLSGLSHRSWKRRAGFSESAVVIRPISG</sequence>